<evidence type="ECO:0000256" key="1">
    <source>
        <dbReference type="ARBA" id="ARBA00007692"/>
    </source>
</evidence>
<dbReference type="InterPro" id="IPR038538">
    <property type="entry name" value="MTERF_sf"/>
</dbReference>
<organism evidence="4 5">
    <name type="scientific">Citrullus colocynthis</name>
    <name type="common">colocynth</name>
    <dbReference type="NCBI Taxonomy" id="252529"/>
    <lineage>
        <taxon>Eukaryota</taxon>
        <taxon>Viridiplantae</taxon>
        <taxon>Streptophyta</taxon>
        <taxon>Embryophyta</taxon>
        <taxon>Tracheophyta</taxon>
        <taxon>Spermatophyta</taxon>
        <taxon>Magnoliopsida</taxon>
        <taxon>eudicotyledons</taxon>
        <taxon>Gunneridae</taxon>
        <taxon>Pentapetalae</taxon>
        <taxon>rosids</taxon>
        <taxon>fabids</taxon>
        <taxon>Cucurbitales</taxon>
        <taxon>Cucurbitaceae</taxon>
        <taxon>Benincaseae</taxon>
        <taxon>Citrullus</taxon>
    </lineage>
</organism>
<dbReference type="InterPro" id="IPR003690">
    <property type="entry name" value="MTERF"/>
</dbReference>
<evidence type="ECO:0000313" key="5">
    <source>
        <dbReference type="Proteomes" id="UP001642487"/>
    </source>
</evidence>
<reference evidence="4 5" key="1">
    <citation type="submission" date="2024-03" db="EMBL/GenBank/DDBJ databases">
        <authorList>
            <person name="Gkanogiannis A."/>
            <person name="Becerra Lopez-Lavalle L."/>
        </authorList>
    </citation>
    <scope>NUCLEOTIDE SEQUENCE [LARGE SCALE GENOMIC DNA]</scope>
</reference>
<comment type="similarity">
    <text evidence="1">Belongs to the mTERF family.</text>
</comment>
<dbReference type="EMBL" id="OZ021741">
    <property type="protein sequence ID" value="CAK9325711.1"/>
    <property type="molecule type" value="Genomic_DNA"/>
</dbReference>
<evidence type="ECO:0000313" key="4">
    <source>
        <dbReference type="EMBL" id="CAK9325711.1"/>
    </source>
</evidence>
<dbReference type="SMART" id="SM00733">
    <property type="entry name" value="Mterf"/>
    <property type="match status" value="1"/>
</dbReference>
<keyword evidence="2" id="KW-0806">Transcription termination</keyword>
<accession>A0ABP0YZ72</accession>
<evidence type="ECO:0000256" key="3">
    <source>
        <dbReference type="ARBA" id="ARBA00022946"/>
    </source>
</evidence>
<dbReference type="PANTHER" id="PTHR13068:SF31">
    <property type="entry name" value="TRANSCRIPTION TERMINATION FACTOR MTERF2, CHLOROPLASTIC-LIKE"/>
    <property type="match status" value="1"/>
</dbReference>
<proteinExistence type="inferred from homology"/>
<keyword evidence="3" id="KW-0809">Transit peptide</keyword>
<dbReference type="Gene3D" id="1.25.70.10">
    <property type="entry name" value="Transcription termination factor 3, mitochondrial"/>
    <property type="match status" value="1"/>
</dbReference>
<keyword evidence="5" id="KW-1185">Reference proteome</keyword>
<sequence>MSKISSTSLLYFIQKRFVNTVSSSTLPLGSVSTIEFLKNSCGLACRNLLIDEKNPQKYEAIISFFKLYGFENSQIAKLVSLRPAILHSSVSKNLKPKIEFLEEIGIVGPLLPKAVGVRCS</sequence>
<dbReference type="PANTHER" id="PTHR13068">
    <property type="entry name" value="CGI-12 PROTEIN-RELATED"/>
    <property type="match status" value="1"/>
</dbReference>
<protein>
    <submittedName>
        <fullName evidence="4">Uncharacterized protein</fullName>
    </submittedName>
</protein>
<keyword evidence="2" id="KW-0805">Transcription regulation</keyword>
<dbReference type="Proteomes" id="UP001642487">
    <property type="component" value="Chromosome 7"/>
</dbReference>
<keyword evidence="2" id="KW-0804">Transcription</keyword>
<name>A0ABP0YZ72_9ROSI</name>
<dbReference type="Pfam" id="PF02536">
    <property type="entry name" value="mTERF"/>
    <property type="match status" value="1"/>
</dbReference>
<gene>
    <name evidence="4" type="ORF">CITCOLO1_LOCUS17981</name>
</gene>
<evidence type="ECO:0000256" key="2">
    <source>
        <dbReference type="ARBA" id="ARBA00022472"/>
    </source>
</evidence>